<dbReference type="GO" id="GO:0043190">
    <property type="term" value="C:ATP-binding cassette (ABC) transporter complex"/>
    <property type="evidence" value="ECO:0007669"/>
    <property type="project" value="InterPro"/>
</dbReference>
<keyword evidence="3 4" id="KW-0732">Signal</keyword>
<reference evidence="6 7" key="1">
    <citation type="submission" date="2016-10" db="EMBL/GenBank/DDBJ databases">
        <title>Draft Genome sequence of Roseomonas sp. strain M3.</title>
        <authorList>
            <person name="Subhash Y."/>
            <person name="Lee S."/>
        </authorList>
    </citation>
    <scope>NUCLEOTIDE SEQUENCE [LARGE SCALE GENOMIC DNA]</scope>
    <source>
        <strain evidence="6 7">M3</strain>
    </source>
</reference>
<dbReference type="OrthoDB" id="7233744at2"/>
<feature type="signal peptide" evidence="4">
    <location>
        <begin position="1"/>
        <end position="22"/>
    </location>
</feature>
<sequence length="527" mass="58149">MHRRSLLLAGSAAAFLPRPSLAQPVGSRVLRYVPQSDLTVTDPVMTTAYITRTHGLMIWDQLYGLDAGLRPQPQMVEGHTVEEDGRRWTFTLRPGLVFHDGEPVRGRDCVASIRRWAQRDSLGQALLARLDEMGAPDDRRFVIRLKRRYGAMLDTLAKVGPSALFIMPERLANTAPTSPITEMVGSGPFRWKPDERVVGARVVYEKFAGYRPREASPVSWAAGPKVVNFDRVEWHVMPDPGTASAALSNGEVDWWENPTNDLLPLLERNRNLATQLATPLGTMGTGIFNHLHPPFNNPAIRRVVLEAMSQEDCMIAAAGTDPALRRTGIGVFTPGTPMASEAPLETVTRPRDLEASKKALAAAGYKGEKVLLMIPTDQPVLAAIGEVCLDTLKRLGMNVEPAMSDWGTLVQRRASKAPPEQGGWSMFNTTWAGLDMINPVASQVVRANGERAYFGWPDVPAIETLREAWLDAPDVTAQKRIAGEIQAAVLREATFVPTGQYLYKTAYRRNLADVPNGLFVFWGIRRS</sequence>
<comment type="similarity">
    <text evidence="2">Belongs to the bacterial solute-binding protein 5 family.</text>
</comment>
<comment type="caution">
    <text evidence="6">The sequence shown here is derived from an EMBL/GenBank/DDBJ whole genome shotgun (WGS) entry which is preliminary data.</text>
</comment>
<dbReference type="Pfam" id="PF00496">
    <property type="entry name" value="SBP_bac_5"/>
    <property type="match status" value="1"/>
</dbReference>
<dbReference type="PIRSF" id="PIRSF002741">
    <property type="entry name" value="MppA"/>
    <property type="match status" value="1"/>
</dbReference>
<dbReference type="Gene3D" id="3.10.105.10">
    <property type="entry name" value="Dipeptide-binding Protein, Domain 3"/>
    <property type="match status" value="1"/>
</dbReference>
<dbReference type="InterPro" id="IPR000914">
    <property type="entry name" value="SBP_5_dom"/>
</dbReference>
<dbReference type="CDD" id="cd08502">
    <property type="entry name" value="PBP2_NikA_DppA_OppA_like_16"/>
    <property type="match status" value="1"/>
</dbReference>
<dbReference type="GO" id="GO:1904680">
    <property type="term" value="F:peptide transmembrane transporter activity"/>
    <property type="evidence" value="ECO:0007669"/>
    <property type="project" value="TreeGrafter"/>
</dbReference>
<dbReference type="InterPro" id="IPR039424">
    <property type="entry name" value="SBP_5"/>
</dbReference>
<feature type="domain" description="Solute-binding protein family 5" evidence="5">
    <location>
        <begin position="71"/>
        <end position="433"/>
    </location>
</feature>
<keyword evidence="7" id="KW-1185">Reference proteome</keyword>
<feature type="chain" id="PRO_5013319225" evidence="4">
    <location>
        <begin position="23"/>
        <end position="527"/>
    </location>
</feature>
<dbReference type="Gene3D" id="3.40.190.10">
    <property type="entry name" value="Periplasmic binding protein-like II"/>
    <property type="match status" value="1"/>
</dbReference>
<evidence type="ECO:0000259" key="5">
    <source>
        <dbReference type="Pfam" id="PF00496"/>
    </source>
</evidence>
<dbReference type="Proteomes" id="UP000188879">
    <property type="component" value="Unassembled WGS sequence"/>
</dbReference>
<dbReference type="SUPFAM" id="SSF53850">
    <property type="entry name" value="Periplasmic binding protein-like II"/>
    <property type="match status" value="1"/>
</dbReference>
<name>A0A1V2GXY3_9PROT</name>
<evidence type="ECO:0000256" key="1">
    <source>
        <dbReference type="ARBA" id="ARBA00004418"/>
    </source>
</evidence>
<evidence type="ECO:0000313" key="6">
    <source>
        <dbReference type="EMBL" id="ONG48806.1"/>
    </source>
</evidence>
<accession>A0A1V2GXY3</accession>
<evidence type="ECO:0000256" key="3">
    <source>
        <dbReference type="ARBA" id="ARBA00022729"/>
    </source>
</evidence>
<proteinExistence type="inferred from homology"/>
<dbReference type="AlphaFoldDB" id="A0A1V2GXY3"/>
<organism evidence="6 7">
    <name type="scientific">Teichococcus deserti</name>
    <dbReference type="NCBI Taxonomy" id="1817963"/>
    <lineage>
        <taxon>Bacteria</taxon>
        <taxon>Pseudomonadati</taxon>
        <taxon>Pseudomonadota</taxon>
        <taxon>Alphaproteobacteria</taxon>
        <taxon>Acetobacterales</taxon>
        <taxon>Roseomonadaceae</taxon>
        <taxon>Roseomonas</taxon>
    </lineage>
</organism>
<evidence type="ECO:0000256" key="4">
    <source>
        <dbReference type="SAM" id="SignalP"/>
    </source>
</evidence>
<dbReference type="GO" id="GO:0015833">
    <property type="term" value="P:peptide transport"/>
    <property type="evidence" value="ECO:0007669"/>
    <property type="project" value="TreeGrafter"/>
</dbReference>
<protein>
    <submittedName>
        <fullName evidence="6">ABC transporter substrate-binding protein</fullName>
    </submittedName>
</protein>
<dbReference type="PANTHER" id="PTHR30290">
    <property type="entry name" value="PERIPLASMIC BINDING COMPONENT OF ABC TRANSPORTER"/>
    <property type="match status" value="1"/>
</dbReference>
<gene>
    <name evidence="6" type="ORF">BKE38_21490</name>
</gene>
<dbReference type="EMBL" id="MLCO01000237">
    <property type="protein sequence ID" value="ONG48806.1"/>
    <property type="molecule type" value="Genomic_DNA"/>
</dbReference>
<dbReference type="InterPro" id="IPR030678">
    <property type="entry name" value="Peptide/Ni-bd"/>
</dbReference>
<dbReference type="RefSeq" id="WP_076959347.1">
    <property type="nucleotide sequence ID" value="NZ_MLCO01000237.1"/>
</dbReference>
<evidence type="ECO:0000313" key="7">
    <source>
        <dbReference type="Proteomes" id="UP000188879"/>
    </source>
</evidence>
<comment type="subcellular location">
    <subcellularLocation>
        <location evidence="1">Periplasm</location>
    </subcellularLocation>
</comment>
<evidence type="ECO:0000256" key="2">
    <source>
        <dbReference type="ARBA" id="ARBA00005695"/>
    </source>
</evidence>
<dbReference type="PANTHER" id="PTHR30290:SF38">
    <property type="entry name" value="D,D-DIPEPTIDE-BINDING PERIPLASMIC PROTEIN DDPA-RELATED"/>
    <property type="match status" value="1"/>
</dbReference>
<dbReference type="GO" id="GO:0030288">
    <property type="term" value="C:outer membrane-bounded periplasmic space"/>
    <property type="evidence" value="ECO:0007669"/>
    <property type="project" value="UniProtKB-ARBA"/>
</dbReference>